<dbReference type="Proteomes" id="UP000650467">
    <property type="component" value="Unassembled WGS sequence"/>
</dbReference>
<evidence type="ECO:0000256" key="2">
    <source>
        <dbReference type="ARBA" id="ARBA00022741"/>
    </source>
</evidence>
<sequence length="743" mass="76858">MLSQPACQAPPTAQLEAPDPNLRPQARCWPYMGAYDDLGIFCADLDASQKQVPTGYTLHCLKVTYVCDDVISDECVARLGTVGCYNNWASYKKQLTTRQPPGVTLGTNPAPASEDNTAAIIGGVVGGVCGALLIAAVIGALVWRQRRRRQQPAFAERPGDDGAKGPSSAHLVVHGSSTSTSGLAGAGAGAGAAAHGDGAAKRAGGASCWPLGLGGGGQAGRAKRQEALAGFAGGVGDLEYGAPGAVALVRDSSSRTAHGAGGKAGLVGHSDAAGLGSTESKAPVSGASDLNSSARRDSRLHHHLLQPHSNSNGSGDAGPCSGAHERQQAALEQALAASAFNTATGTTFTAGGGSSNADRPDAEATMTTAMTTAGMALDAALPSPLMLSTMGGIDTMEVVTLDTPQMVTISADPRVTLLPAVLGRGAFGRVVEGRYQGQRVAVKILNEMLASGHTDLGGDGDGADDGADLVEPNNTDAHQTAGEGGGAGGEGGEGSGDQAAMPVGGNQLEALVQEVEVLGRCRHQNVVRLLAACVTPPRLCLVMELMETSLERMLYGGGPDRPLLPLDTVLDIALDVAQGLSYLHPTIVHRDLKPGNVLVNLNGGKRPLAKLSDFGLSRIQSTVVITADLEAGTPGYMAPELFDVSNFVISHKVDIYSYGILLWAMLTGKEPWKEYGLVQMTYCVAILQQRPPLPGPERCSDKMRRLIAACWEPHPQRRPAAAEVVKQLLLIKQQQETFSAPTP</sequence>
<keyword evidence="7" id="KW-0812">Transmembrane</keyword>
<evidence type="ECO:0000256" key="3">
    <source>
        <dbReference type="ARBA" id="ARBA00022777"/>
    </source>
</evidence>
<proteinExistence type="predicted"/>
<feature type="binding site" evidence="5">
    <location>
        <position position="443"/>
    </location>
    <ligand>
        <name>ATP</name>
        <dbReference type="ChEBI" id="CHEBI:30616"/>
    </ligand>
</feature>
<evidence type="ECO:0000256" key="7">
    <source>
        <dbReference type="SAM" id="Phobius"/>
    </source>
</evidence>
<evidence type="ECO:0000256" key="6">
    <source>
        <dbReference type="SAM" id="MobiDB-lite"/>
    </source>
</evidence>
<feature type="domain" description="Protein kinase" evidence="8">
    <location>
        <begin position="416"/>
        <end position="730"/>
    </location>
</feature>
<dbReference type="PROSITE" id="PS00107">
    <property type="entry name" value="PROTEIN_KINASE_ATP"/>
    <property type="match status" value="1"/>
</dbReference>
<dbReference type="PROSITE" id="PS00108">
    <property type="entry name" value="PROTEIN_KINASE_ST"/>
    <property type="match status" value="1"/>
</dbReference>
<dbReference type="Gene3D" id="3.30.200.20">
    <property type="entry name" value="Phosphorylase Kinase, domain 1"/>
    <property type="match status" value="1"/>
</dbReference>
<dbReference type="InterPro" id="IPR008271">
    <property type="entry name" value="Ser/Thr_kinase_AS"/>
</dbReference>
<evidence type="ECO:0000259" key="8">
    <source>
        <dbReference type="PROSITE" id="PS50011"/>
    </source>
</evidence>
<dbReference type="PANTHER" id="PTHR44329:SF214">
    <property type="entry name" value="PROTEIN KINASE DOMAIN-CONTAINING PROTEIN"/>
    <property type="match status" value="1"/>
</dbReference>
<feature type="region of interest" description="Disordered" evidence="6">
    <location>
        <begin position="152"/>
        <end position="176"/>
    </location>
</feature>
<evidence type="ECO:0000313" key="9">
    <source>
        <dbReference type="EMBL" id="KAG2441705.1"/>
    </source>
</evidence>
<keyword evidence="7" id="KW-0472">Membrane</keyword>
<accession>A0A835TMN9</accession>
<name>A0A835TMN9_CHLIN</name>
<evidence type="ECO:0000256" key="4">
    <source>
        <dbReference type="ARBA" id="ARBA00022840"/>
    </source>
</evidence>
<comment type="caution">
    <text evidence="9">The sequence shown here is derived from an EMBL/GenBank/DDBJ whole genome shotgun (WGS) entry which is preliminary data.</text>
</comment>
<dbReference type="InterPro" id="IPR000719">
    <property type="entry name" value="Prot_kinase_dom"/>
</dbReference>
<dbReference type="GO" id="GO:0004674">
    <property type="term" value="F:protein serine/threonine kinase activity"/>
    <property type="evidence" value="ECO:0007669"/>
    <property type="project" value="TreeGrafter"/>
</dbReference>
<dbReference type="InterPro" id="IPR011009">
    <property type="entry name" value="Kinase-like_dom_sf"/>
</dbReference>
<dbReference type="PROSITE" id="PS50011">
    <property type="entry name" value="PROTEIN_KINASE_DOM"/>
    <property type="match status" value="1"/>
</dbReference>
<dbReference type="OrthoDB" id="2804215at2759"/>
<keyword evidence="3" id="KW-0418">Kinase</keyword>
<gene>
    <name evidence="9" type="ORF">HXX76_003321</name>
</gene>
<feature type="transmembrane region" description="Helical" evidence="7">
    <location>
        <begin position="118"/>
        <end position="143"/>
    </location>
</feature>
<keyword evidence="1" id="KW-0808">Transferase</keyword>
<dbReference type="SMART" id="SM00220">
    <property type="entry name" value="S_TKc"/>
    <property type="match status" value="1"/>
</dbReference>
<feature type="compositionally biased region" description="Gly residues" evidence="6">
    <location>
        <begin position="482"/>
        <end position="495"/>
    </location>
</feature>
<dbReference type="InterPro" id="IPR017441">
    <property type="entry name" value="Protein_kinase_ATP_BS"/>
</dbReference>
<dbReference type="GO" id="GO:0005524">
    <property type="term" value="F:ATP binding"/>
    <property type="evidence" value="ECO:0007669"/>
    <property type="project" value="UniProtKB-UniRule"/>
</dbReference>
<dbReference type="InterPro" id="IPR051681">
    <property type="entry name" value="Ser/Thr_Kinases-Pseudokinases"/>
</dbReference>
<protein>
    <recommendedName>
        <fullName evidence="8">Protein kinase domain-containing protein</fullName>
    </recommendedName>
</protein>
<keyword evidence="7" id="KW-1133">Transmembrane helix</keyword>
<evidence type="ECO:0000313" key="10">
    <source>
        <dbReference type="Proteomes" id="UP000650467"/>
    </source>
</evidence>
<dbReference type="Pfam" id="PF00069">
    <property type="entry name" value="Pkinase"/>
    <property type="match status" value="1"/>
</dbReference>
<dbReference type="SUPFAM" id="SSF56112">
    <property type="entry name" value="Protein kinase-like (PK-like)"/>
    <property type="match status" value="1"/>
</dbReference>
<reference evidence="9" key="1">
    <citation type="journal article" date="2020" name="bioRxiv">
        <title>Comparative genomics of Chlamydomonas.</title>
        <authorList>
            <person name="Craig R.J."/>
            <person name="Hasan A.R."/>
            <person name="Ness R.W."/>
            <person name="Keightley P.D."/>
        </authorList>
    </citation>
    <scope>NUCLEOTIDE SEQUENCE</scope>
    <source>
        <strain evidence="9">SAG 7.73</strain>
    </source>
</reference>
<feature type="region of interest" description="Disordered" evidence="6">
    <location>
        <begin position="255"/>
        <end position="329"/>
    </location>
</feature>
<keyword evidence="4 5" id="KW-0067">ATP-binding</keyword>
<evidence type="ECO:0000256" key="1">
    <source>
        <dbReference type="ARBA" id="ARBA00022679"/>
    </source>
</evidence>
<dbReference type="PANTHER" id="PTHR44329">
    <property type="entry name" value="SERINE/THREONINE-PROTEIN KINASE TNNI3K-RELATED"/>
    <property type="match status" value="1"/>
</dbReference>
<feature type="region of interest" description="Disordered" evidence="6">
    <location>
        <begin position="455"/>
        <end position="501"/>
    </location>
</feature>
<organism evidence="9 10">
    <name type="scientific">Chlamydomonas incerta</name>
    <dbReference type="NCBI Taxonomy" id="51695"/>
    <lineage>
        <taxon>Eukaryota</taxon>
        <taxon>Viridiplantae</taxon>
        <taxon>Chlorophyta</taxon>
        <taxon>core chlorophytes</taxon>
        <taxon>Chlorophyceae</taxon>
        <taxon>CS clade</taxon>
        <taxon>Chlamydomonadales</taxon>
        <taxon>Chlamydomonadaceae</taxon>
        <taxon>Chlamydomonas</taxon>
    </lineage>
</organism>
<keyword evidence="10" id="KW-1185">Reference proteome</keyword>
<keyword evidence="2 5" id="KW-0547">Nucleotide-binding</keyword>
<dbReference type="Gene3D" id="1.10.510.10">
    <property type="entry name" value="Transferase(Phosphotransferase) domain 1"/>
    <property type="match status" value="1"/>
</dbReference>
<evidence type="ECO:0000256" key="5">
    <source>
        <dbReference type="PROSITE-ProRule" id="PRU10141"/>
    </source>
</evidence>
<dbReference type="AlphaFoldDB" id="A0A835TMN9"/>
<dbReference type="EMBL" id="JAEHOC010000005">
    <property type="protein sequence ID" value="KAG2441705.1"/>
    <property type="molecule type" value="Genomic_DNA"/>
</dbReference>